<evidence type="ECO:0000256" key="2">
    <source>
        <dbReference type="SAM" id="SignalP"/>
    </source>
</evidence>
<feature type="signal peptide" evidence="2">
    <location>
        <begin position="1"/>
        <end position="24"/>
    </location>
</feature>
<dbReference type="InterPro" id="IPR014710">
    <property type="entry name" value="RmlC-like_jellyroll"/>
</dbReference>
<dbReference type="AlphaFoldDB" id="A0A0L0M4V1"/>
<dbReference type="PANTHER" id="PTHR35848">
    <property type="entry name" value="OXALATE-BINDING PROTEIN"/>
    <property type="match status" value="1"/>
</dbReference>
<evidence type="ECO:0000313" key="5">
    <source>
        <dbReference type="Proteomes" id="UP000036959"/>
    </source>
</evidence>
<keyword evidence="2" id="KW-0732">Signal</keyword>
<protein>
    <submittedName>
        <fullName evidence="4">Putative auxin-binding protein</fullName>
    </submittedName>
</protein>
<organism evidence="4 5">
    <name type="scientific">Candidatus Burkholderia verschuerenii</name>
    <dbReference type="NCBI Taxonomy" id="242163"/>
    <lineage>
        <taxon>Bacteria</taxon>
        <taxon>Pseudomonadati</taxon>
        <taxon>Pseudomonadota</taxon>
        <taxon>Betaproteobacteria</taxon>
        <taxon>Burkholderiales</taxon>
        <taxon>Burkholderiaceae</taxon>
        <taxon>Burkholderia</taxon>
    </lineage>
</organism>
<dbReference type="CDD" id="cd02224">
    <property type="entry name" value="cupin_SPO2919-like"/>
    <property type="match status" value="1"/>
</dbReference>
<dbReference type="InterPro" id="IPR011051">
    <property type="entry name" value="RmlC_Cupin_sf"/>
</dbReference>
<accession>A0A0L0M4V1</accession>
<evidence type="ECO:0000259" key="3">
    <source>
        <dbReference type="Pfam" id="PF07883"/>
    </source>
</evidence>
<dbReference type="Gene3D" id="2.60.120.10">
    <property type="entry name" value="Jelly Rolls"/>
    <property type="match status" value="1"/>
</dbReference>
<feature type="domain" description="Cupin type-2" evidence="3">
    <location>
        <begin position="261"/>
        <end position="332"/>
    </location>
</feature>
<sequence>MLSVFAKRCTLMILLLGAASKPVAADDDGAIIRVQAQTSPIGARPAIGKFKAREARNISPTRRVLGGVADVTLGGSVSARIPLSASAAAQMKDASTVRLVLDRVSLAPNAASGGFFYNLYLDLPASGDVDAVSQSHFVGTLGAFELSAARQRGGNAIDFDITELLSKLGPGDPRGLVVSFVRVSGANSPKGDTLSEHRRIARGSRQRRALTTNLAMPKIDLTDVPPLEGSGYPSPFDQPCAARIRQRLGDAGGLADFGVNLVHLPPGNWSSQRHWHSHEDEFVYVLEGELVLIEDEGETVLRAGDCAAFPKGTGNGHHMINRSPHMARYLEVGSRVYEDLTTCSDIDMKSANADGRFVRKDGTPIE</sequence>
<dbReference type="InterPro" id="IPR051610">
    <property type="entry name" value="GPI/OXD"/>
</dbReference>
<evidence type="ECO:0000256" key="1">
    <source>
        <dbReference type="ARBA" id="ARBA00022723"/>
    </source>
</evidence>
<dbReference type="PATRIC" id="fig|242163.4.peg.3961"/>
<feature type="chain" id="PRO_5005544110" evidence="2">
    <location>
        <begin position="25"/>
        <end position="366"/>
    </location>
</feature>
<dbReference type="InterPro" id="IPR013096">
    <property type="entry name" value="Cupin_2"/>
</dbReference>
<dbReference type="SUPFAM" id="SSF51182">
    <property type="entry name" value="RmlC-like cupins"/>
    <property type="match status" value="1"/>
</dbReference>
<reference evidence="5" key="1">
    <citation type="submission" date="2015-06" db="EMBL/GenBank/DDBJ databases">
        <title>Comparative genomics of Burkholderia leaf nodule symbionts.</title>
        <authorList>
            <person name="Carlier A."/>
            <person name="Eberl L."/>
            <person name="Pinto-Carbo M."/>
        </authorList>
    </citation>
    <scope>NUCLEOTIDE SEQUENCE [LARGE SCALE GENOMIC DNA]</scope>
    <source>
        <strain evidence="5">UZHbot4</strain>
    </source>
</reference>
<dbReference type="EMBL" id="LFJJ01000285">
    <property type="protein sequence ID" value="KND57024.1"/>
    <property type="molecule type" value="Genomic_DNA"/>
</dbReference>
<gene>
    <name evidence="4" type="ORF">BVER_00041c</name>
</gene>
<dbReference type="Proteomes" id="UP000036959">
    <property type="component" value="Unassembled WGS sequence"/>
</dbReference>
<comment type="caution">
    <text evidence="4">The sequence shown here is derived from an EMBL/GenBank/DDBJ whole genome shotgun (WGS) entry which is preliminary data.</text>
</comment>
<evidence type="ECO:0000313" key="4">
    <source>
        <dbReference type="EMBL" id="KND57024.1"/>
    </source>
</evidence>
<name>A0A0L0M4V1_9BURK</name>
<dbReference type="GO" id="GO:0046872">
    <property type="term" value="F:metal ion binding"/>
    <property type="evidence" value="ECO:0007669"/>
    <property type="project" value="UniProtKB-KW"/>
</dbReference>
<dbReference type="Pfam" id="PF07883">
    <property type="entry name" value="Cupin_2"/>
    <property type="match status" value="1"/>
</dbReference>
<keyword evidence="1" id="KW-0479">Metal-binding</keyword>
<dbReference type="PANTHER" id="PTHR35848:SF9">
    <property type="entry name" value="SLL1358 PROTEIN"/>
    <property type="match status" value="1"/>
</dbReference>
<keyword evidence="5" id="KW-1185">Reference proteome</keyword>
<proteinExistence type="predicted"/>